<dbReference type="Proteomes" id="UP000266723">
    <property type="component" value="Unassembled WGS sequence"/>
</dbReference>
<feature type="region of interest" description="Disordered" evidence="1">
    <location>
        <begin position="176"/>
        <end position="197"/>
    </location>
</feature>
<proteinExistence type="predicted"/>
<sequence>MPILLKIGQSASREEAVKEMKDCRSITQHWCRSTVMPEYGLSGIYDRLKPRTHTKLPNYPSTTRNPIYEPKLTSNTKPDTTACLGAWYTWDRILQTILEGQKEVNRTWWQPPLRLDSWKSVQSCRSYARFTEGWSVYLARGSCGGDKGLSIDNTALVSIDSDSRTWVKHISRPFEAQKPHQLGEKGGTPSESSSATGSVEIHMSIDTAHLTLIDTIHPTSIDTTHQPSIDTVHPPSTDTVHLPSDTTCLEAAKVEVLILTVDENGMLRDEEGQSTPSKQRLAASIDTVHVTSIYTAHLTSIDTAHLTSIDTAHLTSIDTAHLTSIDTAHLTLIDTVHPTSIDTADQPSIDTVHLPSTDTVHPPSTDTVHPPSDTTCWRQRRSKCSYLQWTRMGC</sequence>
<evidence type="ECO:0000313" key="2">
    <source>
        <dbReference type="EMBL" id="KAF3564640.1"/>
    </source>
</evidence>
<reference evidence="2 3" key="1">
    <citation type="journal article" date="2020" name="BMC Genomics">
        <title>Intraspecific diversification of the crop wild relative Brassica cretica Lam. using demographic model selection.</title>
        <authorList>
            <person name="Kioukis A."/>
            <person name="Michalopoulou V.A."/>
            <person name="Briers L."/>
            <person name="Pirintsos S."/>
            <person name="Studholme D.J."/>
            <person name="Pavlidis P."/>
            <person name="Sarris P.F."/>
        </authorList>
    </citation>
    <scope>NUCLEOTIDE SEQUENCE [LARGE SCALE GENOMIC DNA]</scope>
    <source>
        <strain evidence="3">cv. PFS-1207/04</strain>
    </source>
</reference>
<comment type="caution">
    <text evidence="2">The sequence shown here is derived from an EMBL/GenBank/DDBJ whole genome shotgun (WGS) entry which is preliminary data.</text>
</comment>
<dbReference type="EMBL" id="QGKV02000759">
    <property type="protein sequence ID" value="KAF3564640.1"/>
    <property type="molecule type" value="Genomic_DNA"/>
</dbReference>
<gene>
    <name evidence="2" type="ORF">DY000_02015900</name>
</gene>
<protein>
    <submittedName>
        <fullName evidence="2">Uncharacterized protein</fullName>
    </submittedName>
</protein>
<accession>A0ABQ7CY62</accession>
<name>A0ABQ7CY62_BRACR</name>
<organism evidence="2 3">
    <name type="scientific">Brassica cretica</name>
    <name type="common">Mustard</name>
    <dbReference type="NCBI Taxonomy" id="69181"/>
    <lineage>
        <taxon>Eukaryota</taxon>
        <taxon>Viridiplantae</taxon>
        <taxon>Streptophyta</taxon>
        <taxon>Embryophyta</taxon>
        <taxon>Tracheophyta</taxon>
        <taxon>Spermatophyta</taxon>
        <taxon>Magnoliopsida</taxon>
        <taxon>eudicotyledons</taxon>
        <taxon>Gunneridae</taxon>
        <taxon>Pentapetalae</taxon>
        <taxon>rosids</taxon>
        <taxon>malvids</taxon>
        <taxon>Brassicales</taxon>
        <taxon>Brassicaceae</taxon>
        <taxon>Brassiceae</taxon>
        <taxon>Brassica</taxon>
    </lineage>
</organism>
<keyword evidence="3" id="KW-1185">Reference proteome</keyword>
<evidence type="ECO:0000313" key="3">
    <source>
        <dbReference type="Proteomes" id="UP000266723"/>
    </source>
</evidence>
<evidence type="ECO:0000256" key="1">
    <source>
        <dbReference type="SAM" id="MobiDB-lite"/>
    </source>
</evidence>